<dbReference type="GO" id="GO:0031388">
    <property type="term" value="P:organic acid phosphorylation"/>
    <property type="evidence" value="ECO:0007669"/>
    <property type="project" value="UniProtKB-UniRule"/>
</dbReference>
<keyword evidence="2 4" id="KW-0808">Transferase</keyword>
<dbReference type="InterPro" id="IPR018193">
    <property type="entry name" value="Glyc_kinase_flavodox-like_fold"/>
</dbReference>
<keyword evidence="6" id="KW-1185">Reference proteome</keyword>
<evidence type="ECO:0000256" key="2">
    <source>
        <dbReference type="ARBA" id="ARBA00022679"/>
    </source>
</evidence>
<proteinExistence type="inferred from homology"/>
<comment type="similarity">
    <text evidence="1 4">Belongs to the glycerate kinase type-1 family.</text>
</comment>
<comment type="caution">
    <text evidence="5">The sequence shown here is derived from an EMBL/GenBank/DDBJ whole genome shotgun (WGS) entry which is preliminary data.</text>
</comment>
<dbReference type="RefSeq" id="WP_246348730.1">
    <property type="nucleotide sequence ID" value="NZ_BAAALL010000004.1"/>
</dbReference>
<evidence type="ECO:0000256" key="4">
    <source>
        <dbReference type="PIRNR" id="PIRNR006078"/>
    </source>
</evidence>
<dbReference type="EC" id="2.7.1.31" evidence="5"/>
<dbReference type="PANTHER" id="PTHR21599">
    <property type="entry name" value="GLYCERATE KINASE"/>
    <property type="match status" value="1"/>
</dbReference>
<dbReference type="GO" id="GO:0008887">
    <property type="term" value="F:glycerate kinase activity"/>
    <property type="evidence" value="ECO:0007669"/>
    <property type="project" value="UniProtKB-UniRule"/>
</dbReference>
<evidence type="ECO:0000313" key="6">
    <source>
        <dbReference type="Proteomes" id="UP000535437"/>
    </source>
</evidence>
<dbReference type="InterPro" id="IPR036129">
    <property type="entry name" value="Glycerate_kinase_sf"/>
</dbReference>
<dbReference type="EMBL" id="JACCFY010000001">
    <property type="protein sequence ID" value="NYJ77640.1"/>
    <property type="molecule type" value="Genomic_DNA"/>
</dbReference>
<dbReference type="Proteomes" id="UP000535437">
    <property type="component" value="Unassembled WGS sequence"/>
</dbReference>
<dbReference type="PIRSF" id="PIRSF006078">
    <property type="entry name" value="GlxK"/>
    <property type="match status" value="1"/>
</dbReference>
<protein>
    <submittedName>
        <fullName evidence="5">Glycerate kinase</fullName>
        <ecNumber evidence="5">2.7.1.31</ecNumber>
    </submittedName>
</protein>
<keyword evidence="3 4" id="KW-0418">Kinase</keyword>
<dbReference type="NCBIfam" id="TIGR00045">
    <property type="entry name" value="glycerate kinase"/>
    <property type="match status" value="1"/>
</dbReference>
<evidence type="ECO:0000256" key="3">
    <source>
        <dbReference type="ARBA" id="ARBA00022777"/>
    </source>
</evidence>
<dbReference type="AlphaFoldDB" id="A0A7Z0GKG1"/>
<dbReference type="Gene3D" id="3.40.50.10350">
    <property type="entry name" value="Glycerate kinase, domain 1"/>
    <property type="match status" value="1"/>
</dbReference>
<dbReference type="Pfam" id="PF02595">
    <property type="entry name" value="Gly_kinase"/>
    <property type="match status" value="1"/>
</dbReference>
<name>A0A7Z0GKG1_9MICC</name>
<dbReference type="PANTHER" id="PTHR21599:SF0">
    <property type="entry name" value="GLYCERATE KINASE"/>
    <property type="match status" value="1"/>
</dbReference>
<reference evidence="5 6" key="1">
    <citation type="submission" date="2020-07" db="EMBL/GenBank/DDBJ databases">
        <title>Sequencing the genomes of 1000 actinobacteria strains.</title>
        <authorList>
            <person name="Klenk H.-P."/>
        </authorList>
    </citation>
    <scope>NUCLEOTIDE SEQUENCE [LARGE SCALE GENOMIC DNA]</scope>
    <source>
        <strain evidence="5 6">DSM 15475</strain>
    </source>
</reference>
<sequence length="410" mass="41162">MAQMSAGGVGERIVIAPDTFKGSVSAREVAAALAAGLREQGSGDVIEQVPMADGGEGTLDAVAEGGAAGDWTIEVLEVTGPDGRPVGARLGTRPGDAGPVALVELAEASGLGDMDPCADPLRATSRGTGELLRAALDRGAREVVLALGGSACTDAGAGMLSALGARLLDRAGRRIPDGAAGLAGLAAADLSGLDPRLGRVRLVIAADVDSPLIGPRGAAEVFGPQKGLDERQVRQAAAALRSAVPILAEAAYRRGGAAASERVVAAADQPGAGAAGGVGFAALGLLRAARRPGVEVVMDLVGLEATIASADLVITGEGSLDTQSLAGKVPVGVAACASRHGVPVIAVCGRNSLDRDQWAAAGLEQVWALRDLAADERESMTQARDLLHTVGSRLAIDPAGRRRRADRPAR</sequence>
<dbReference type="SUPFAM" id="SSF110738">
    <property type="entry name" value="Glycerate kinase I"/>
    <property type="match status" value="1"/>
</dbReference>
<gene>
    <name evidence="5" type="ORF">HNR09_001051</name>
</gene>
<evidence type="ECO:0000313" key="5">
    <source>
        <dbReference type="EMBL" id="NYJ77640.1"/>
    </source>
</evidence>
<dbReference type="Gene3D" id="3.90.1510.10">
    <property type="entry name" value="Glycerate kinase, domain 2"/>
    <property type="match status" value="1"/>
</dbReference>
<organism evidence="5 6">
    <name type="scientific">Nesterenkonia xinjiangensis</name>
    <dbReference type="NCBI Taxonomy" id="225327"/>
    <lineage>
        <taxon>Bacteria</taxon>
        <taxon>Bacillati</taxon>
        <taxon>Actinomycetota</taxon>
        <taxon>Actinomycetes</taxon>
        <taxon>Micrococcales</taxon>
        <taxon>Micrococcaceae</taxon>
        <taxon>Nesterenkonia</taxon>
    </lineage>
</organism>
<accession>A0A7Z0GKG1</accession>
<dbReference type="InterPro" id="IPR004381">
    <property type="entry name" value="Glycerate_kinase"/>
</dbReference>
<evidence type="ECO:0000256" key="1">
    <source>
        <dbReference type="ARBA" id="ARBA00006284"/>
    </source>
</evidence>
<dbReference type="InterPro" id="IPR018197">
    <property type="entry name" value="Glycerate_kinase_RE-like"/>
</dbReference>